<dbReference type="RefSeq" id="WP_408126227.1">
    <property type="nucleotide sequence ID" value="NZ_JBFNFH010000002.1"/>
</dbReference>
<dbReference type="Proteomes" id="UP001629536">
    <property type="component" value="Unassembled WGS sequence"/>
</dbReference>
<protein>
    <submittedName>
        <fullName evidence="1">Uncharacterized protein</fullName>
    </submittedName>
</protein>
<sequence length="180" mass="20818">MKNIIKQILLFAFIFGFLITPNYSYAQEGNDRDINLYRKNIEWKKGSPIFWTISDWAVVCLNADAPAPVNVGENKNIKFTDLSKIYDQTLLKILYYGYGGPNEWIELSKTLNSEMTTANDGTKILQFETFDGNTKTSISGEDAAYHRTHLYISNYYSPKFTPEFSDRIYLAKEYKELNID</sequence>
<name>A0ABW9F5L8_9FIRM</name>
<accession>A0ABW9F5L8</accession>
<proteinExistence type="predicted"/>
<evidence type="ECO:0000313" key="1">
    <source>
        <dbReference type="EMBL" id="MFM1524370.1"/>
    </source>
</evidence>
<gene>
    <name evidence="1" type="ORF">ABGF40_01635</name>
</gene>
<comment type="caution">
    <text evidence="1">The sequence shown here is derived from an EMBL/GenBank/DDBJ whole genome shotgun (WGS) entry which is preliminary data.</text>
</comment>
<organism evidence="1 2">
    <name type="scientific">Helcococcus bovis</name>
    <dbReference type="NCBI Taxonomy" id="3153252"/>
    <lineage>
        <taxon>Bacteria</taxon>
        <taxon>Bacillati</taxon>
        <taxon>Bacillota</taxon>
        <taxon>Tissierellia</taxon>
        <taxon>Tissierellales</taxon>
        <taxon>Peptoniphilaceae</taxon>
        <taxon>Helcococcus</taxon>
    </lineage>
</organism>
<keyword evidence="2" id="KW-1185">Reference proteome</keyword>
<evidence type="ECO:0000313" key="2">
    <source>
        <dbReference type="Proteomes" id="UP001629536"/>
    </source>
</evidence>
<reference evidence="1 2" key="1">
    <citation type="journal article" date="2024" name="Front. Microbiol.">
        <title>Pangenomic and biochemical analyses of Helcococcus ovis reveal widespread tetracycline resistance and a novel bacterial species, Helcococcus bovis.</title>
        <authorList>
            <person name="Cunha F."/>
            <person name="Zhai Y."/>
            <person name="Casaro S."/>
            <person name="Jones K.L."/>
            <person name="Hernandez M."/>
            <person name="Bisinotto R.S."/>
            <person name="Kariyawasam S."/>
            <person name="Brown M.B."/>
            <person name="Phillips A."/>
            <person name="Jeong K.C."/>
            <person name="Galvao K.N."/>
        </authorList>
    </citation>
    <scope>NUCLEOTIDE SEQUENCE [LARGE SCALE GENOMIC DNA]</scope>
    <source>
        <strain evidence="1 2">KG197</strain>
    </source>
</reference>
<dbReference type="EMBL" id="JBFNFH010000002">
    <property type="protein sequence ID" value="MFM1524370.1"/>
    <property type="molecule type" value="Genomic_DNA"/>
</dbReference>